<feature type="compositionally biased region" description="Acidic residues" evidence="2">
    <location>
        <begin position="141"/>
        <end position="152"/>
    </location>
</feature>
<dbReference type="InterPro" id="IPR011055">
    <property type="entry name" value="Dup_hybrid_motif"/>
</dbReference>
<evidence type="ECO:0000256" key="3">
    <source>
        <dbReference type="SAM" id="SignalP"/>
    </source>
</evidence>
<protein>
    <submittedName>
        <fullName evidence="5">Peptidoglycan DD-metalloendopeptidase family protein</fullName>
    </submittedName>
</protein>
<dbReference type="SUPFAM" id="SSF54106">
    <property type="entry name" value="LysM domain"/>
    <property type="match status" value="1"/>
</dbReference>
<dbReference type="CDD" id="cd00118">
    <property type="entry name" value="LysM"/>
    <property type="match status" value="1"/>
</dbReference>
<feature type="region of interest" description="Disordered" evidence="2">
    <location>
        <begin position="141"/>
        <end position="220"/>
    </location>
</feature>
<accession>A0A7Y3XB55</accession>
<dbReference type="PANTHER" id="PTHR21666">
    <property type="entry name" value="PEPTIDASE-RELATED"/>
    <property type="match status" value="1"/>
</dbReference>
<feature type="region of interest" description="Disordered" evidence="2">
    <location>
        <begin position="94"/>
        <end position="115"/>
    </location>
</feature>
<dbReference type="Gene3D" id="3.10.350.10">
    <property type="entry name" value="LysM domain"/>
    <property type="match status" value="1"/>
</dbReference>
<dbReference type="InterPro" id="IPR050570">
    <property type="entry name" value="Cell_wall_metabolism_enzyme"/>
</dbReference>
<dbReference type="Pfam" id="PF01551">
    <property type="entry name" value="Peptidase_M23"/>
    <property type="match status" value="1"/>
</dbReference>
<evidence type="ECO:0000313" key="6">
    <source>
        <dbReference type="Proteomes" id="UP000588806"/>
    </source>
</evidence>
<organism evidence="5 6">
    <name type="scientific">Vreelandella azerica</name>
    <dbReference type="NCBI Taxonomy" id="2732867"/>
    <lineage>
        <taxon>Bacteria</taxon>
        <taxon>Pseudomonadati</taxon>
        <taxon>Pseudomonadota</taxon>
        <taxon>Gammaproteobacteria</taxon>
        <taxon>Oceanospirillales</taxon>
        <taxon>Halomonadaceae</taxon>
        <taxon>Vreelandella</taxon>
    </lineage>
</organism>
<sequence length="338" mass="36305">MRKMFLLSALAFAVAGCANHQGVPQVRDISEVRRHLNADGQYTVAQGDTLYGIAWQQGLDYRELAALNDIEPPYNIYPGQQLVLRSSGAEVDREVTQVSQSAPVDGEAGESSGAVATGIGETPVQVAANAQEVDWLLPDEPTSEETAQDDEAIGAQVEPEPEPTETESQVTQSDASERRQPDRPETQPETETQVSAPSTQQASVDRSERTYTPAENIEWQWPADGEVVGTFGEGGSITAGIDIAGQKGQSVKAAGPGIVVYAGSGVRGYGNLILIKHNDEYLSAYAHNDTLRVKENDVIEGGEVIATMGNSSAEEARLHFEIRKDGQPEDPLTYLPGR</sequence>
<evidence type="ECO:0000256" key="1">
    <source>
        <dbReference type="ARBA" id="ARBA00038420"/>
    </source>
</evidence>
<dbReference type="SUPFAM" id="SSF51261">
    <property type="entry name" value="Duplicated hybrid motif"/>
    <property type="match status" value="1"/>
</dbReference>
<dbReference type="GO" id="GO:0032153">
    <property type="term" value="C:cell division site"/>
    <property type="evidence" value="ECO:0007669"/>
    <property type="project" value="TreeGrafter"/>
</dbReference>
<reference evidence="5 6" key="2">
    <citation type="submission" date="2020-06" db="EMBL/GenBank/DDBJ databases">
        <title>Halomonas songnenensis sp. nov., a moderately halophilic bacterium isolated from saline and alkaline soils.</title>
        <authorList>
            <person name="Jiang J."/>
            <person name="Pan Y."/>
        </authorList>
    </citation>
    <scope>NUCLEOTIDE SEQUENCE [LARGE SCALE GENOMIC DNA]</scope>
    <source>
        <strain evidence="5 6">TBZ9</strain>
    </source>
</reference>
<feature type="compositionally biased region" description="Polar residues" evidence="2">
    <location>
        <begin position="187"/>
        <end position="204"/>
    </location>
</feature>
<dbReference type="InterPro" id="IPR016047">
    <property type="entry name" value="M23ase_b-sheet_dom"/>
</dbReference>
<dbReference type="GO" id="GO:0009279">
    <property type="term" value="C:cell outer membrane"/>
    <property type="evidence" value="ECO:0007669"/>
    <property type="project" value="TreeGrafter"/>
</dbReference>
<dbReference type="InterPro" id="IPR036779">
    <property type="entry name" value="LysM_dom_sf"/>
</dbReference>
<feature type="compositionally biased region" description="Basic and acidic residues" evidence="2">
    <location>
        <begin position="175"/>
        <end position="186"/>
    </location>
</feature>
<proteinExistence type="inferred from homology"/>
<evidence type="ECO:0000259" key="4">
    <source>
        <dbReference type="PROSITE" id="PS51782"/>
    </source>
</evidence>
<evidence type="ECO:0000256" key="2">
    <source>
        <dbReference type="SAM" id="MobiDB-lite"/>
    </source>
</evidence>
<evidence type="ECO:0000313" key="5">
    <source>
        <dbReference type="EMBL" id="NOG31978.1"/>
    </source>
</evidence>
<dbReference type="RefSeq" id="WP_171702431.1">
    <property type="nucleotide sequence ID" value="NZ_JABFHI010000003.1"/>
</dbReference>
<gene>
    <name evidence="5" type="ORF">HLB35_09805</name>
</gene>
<dbReference type="InterPro" id="IPR018392">
    <property type="entry name" value="LysM"/>
</dbReference>
<feature type="signal peptide" evidence="3">
    <location>
        <begin position="1"/>
        <end position="20"/>
    </location>
</feature>
<feature type="domain" description="LysM" evidence="4">
    <location>
        <begin position="40"/>
        <end position="84"/>
    </location>
</feature>
<reference evidence="5 6" key="1">
    <citation type="submission" date="2020-05" db="EMBL/GenBank/DDBJ databases">
        <authorList>
            <person name="Ruan W."/>
            <person name="Jeon C.O."/>
            <person name="Chun B.H."/>
        </authorList>
    </citation>
    <scope>NUCLEOTIDE SEQUENCE [LARGE SCALE GENOMIC DNA]</scope>
    <source>
        <strain evidence="5 6">TBZ9</strain>
    </source>
</reference>
<dbReference type="PROSITE" id="PS51257">
    <property type="entry name" value="PROKAR_LIPOPROTEIN"/>
    <property type="match status" value="1"/>
</dbReference>
<dbReference type="EMBL" id="JABFHI010000003">
    <property type="protein sequence ID" value="NOG31978.1"/>
    <property type="molecule type" value="Genomic_DNA"/>
</dbReference>
<dbReference type="AlphaFoldDB" id="A0A7Y3XB55"/>
<dbReference type="PANTHER" id="PTHR21666:SF263">
    <property type="entry name" value="MUREIN HYDROLASE ACTIVATOR NLPD"/>
    <property type="match status" value="1"/>
</dbReference>
<comment type="caution">
    <text evidence="5">The sequence shown here is derived from an EMBL/GenBank/DDBJ whole genome shotgun (WGS) entry which is preliminary data.</text>
</comment>
<dbReference type="GO" id="GO:0004222">
    <property type="term" value="F:metalloendopeptidase activity"/>
    <property type="evidence" value="ECO:0007669"/>
    <property type="project" value="TreeGrafter"/>
</dbReference>
<dbReference type="CDD" id="cd12797">
    <property type="entry name" value="M23_peptidase"/>
    <property type="match status" value="1"/>
</dbReference>
<dbReference type="SMART" id="SM00257">
    <property type="entry name" value="LysM"/>
    <property type="match status" value="1"/>
</dbReference>
<feature type="chain" id="PRO_5031458838" evidence="3">
    <location>
        <begin position="21"/>
        <end position="338"/>
    </location>
</feature>
<name>A0A7Y3XB55_9GAMM</name>
<keyword evidence="3" id="KW-0732">Signal</keyword>
<dbReference type="Gene3D" id="2.70.70.10">
    <property type="entry name" value="Glucose Permease (Domain IIA)"/>
    <property type="match status" value="1"/>
</dbReference>
<comment type="similarity">
    <text evidence="1">Belongs to the E.coli NlpD/Haemophilus LppB family.</text>
</comment>
<dbReference type="Proteomes" id="UP000588806">
    <property type="component" value="Unassembled WGS sequence"/>
</dbReference>
<dbReference type="PROSITE" id="PS51782">
    <property type="entry name" value="LYSM"/>
    <property type="match status" value="1"/>
</dbReference>
<keyword evidence="6" id="KW-1185">Reference proteome</keyword>
<dbReference type="Pfam" id="PF01476">
    <property type="entry name" value="LysM"/>
    <property type="match status" value="1"/>
</dbReference>